<comment type="catalytic activity">
    <reaction evidence="1 7">
        <text>[(1-&gt;4)-alpha-D-glucosyl](n) + ADP-alpha-D-glucose = [(1-&gt;4)-alpha-D-glucosyl](n+1) + ADP + H(+)</text>
        <dbReference type="Rhea" id="RHEA:18189"/>
        <dbReference type="Rhea" id="RHEA-COMP:9584"/>
        <dbReference type="Rhea" id="RHEA-COMP:9587"/>
        <dbReference type="ChEBI" id="CHEBI:15378"/>
        <dbReference type="ChEBI" id="CHEBI:15444"/>
        <dbReference type="ChEBI" id="CHEBI:57498"/>
        <dbReference type="ChEBI" id="CHEBI:456216"/>
        <dbReference type="EC" id="2.4.1.21"/>
    </reaction>
</comment>
<dbReference type="SUPFAM" id="SSF53756">
    <property type="entry name" value="UDP-Glycosyltransferase/glycogen phosphorylase"/>
    <property type="match status" value="1"/>
</dbReference>
<evidence type="ECO:0000313" key="11">
    <source>
        <dbReference type="Proteomes" id="UP000199701"/>
    </source>
</evidence>
<dbReference type="STRING" id="99656.SAMN05421659_12533"/>
<evidence type="ECO:0000256" key="5">
    <source>
        <dbReference type="ARBA" id="ARBA00022679"/>
    </source>
</evidence>
<keyword evidence="11" id="KW-1185">Reference proteome</keyword>
<dbReference type="NCBIfam" id="TIGR02095">
    <property type="entry name" value="glgA"/>
    <property type="match status" value="1"/>
</dbReference>
<comment type="pathway">
    <text evidence="7">Glycan biosynthesis; glycogen biosynthesis.</text>
</comment>
<feature type="binding site" evidence="7">
    <location>
        <position position="16"/>
    </location>
    <ligand>
        <name>ADP-alpha-D-glucose</name>
        <dbReference type="ChEBI" id="CHEBI:57498"/>
    </ligand>
</feature>
<dbReference type="GO" id="GO:0004373">
    <property type="term" value="F:alpha-1,4-glucan glucosyltransferase (UDP-glucose donor) activity"/>
    <property type="evidence" value="ECO:0007669"/>
    <property type="project" value="InterPro"/>
</dbReference>
<evidence type="ECO:0000313" key="10">
    <source>
        <dbReference type="EMBL" id="SEW45411.1"/>
    </source>
</evidence>
<dbReference type="InterPro" id="IPR013534">
    <property type="entry name" value="Starch_synth_cat_dom"/>
</dbReference>
<dbReference type="EMBL" id="FOJI01000025">
    <property type="protein sequence ID" value="SEW45411.1"/>
    <property type="molecule type" value="Genomic_DNA"/>
</dbReference>
<dbReference type="InterPro" id="IPR011835">
    <property type="entry name" value="GS/SS"/>
</dbReference>
<proteinExistence type="inferred from homology"/>
<evidence type="ECO:0000259" key="8">
    <source>
        <dbReference type="Pfam" id="PF00534"/>
    </source>
</evidence>
<dbReference type="Gene3D" id="3.40.50.2000">
    <property type="entry name" value="Glycogen Phosphorylase B"/>
    <property type="match status" value="2"/>
</dbReference>
<comment type="similarity">
    <text evidence="3 7">Belongs to the glycosyltransferase 1 family. Bacterial/plant glycogen synthase subfamily.</text>
</comment>
<organism evidence="10 11">
    <name type="scientific">[Clostridium] fimetarium</name>
    <dbReference type="NCBI Taxonomy" id="99656"/>
    <lineage>
        <taxon>Bacteria</taxon>
        <taxon>Bacillati</taxon>
        <taxon>Bacillota</taxon>
        <taxon>Clostridia</taxon>
        <taxon>Lachnospirales</taxon>
        <taxon>Lachnospiraceae</taxon>
    </lineage>
</organism>
<dbReference type="InterPro" id="IPR001296">
    <property type="entry name" value="Glyco_trans_1"/>
</dbReference>
<keyword evidence="4 7" id="KW-0328">Glycosyltransferase</keyword>
<keyword evidence="6 7" id="KW-0320">Glycogen biosynthesis</keyword>
<feature type="domain" description="Starch synthase catalytic" evidence="9">
    <location>
        <begin position="3"/>
        <end position="238"/>
    </location>
</feature>
<dbReference type="AlphaFoldDB" id="A0A1I0RVA2"/>
<evidence type="ECO:0000256" key="3">
    <source>
        <dbReference type="ARBA" id="ARBA00010281"/>
    </source>
</evidence>
<dbReference type="Pfam" id="PF08323">
    <property type="entry name" value="Glyco_transf_5"/>
    <property type="match status" value="1"/>
</dbReference>
<dbReference type="HAMAP" id="MF_00484">
    <property type="entry name" value="Glycogen_synth"/>
    <property type="match status" value="1"/>
</dbReference>
<evidence type="ECO:0000259" key="9">
    <source>
        <dbReference type="Pfam" id="PF08323"/>
    </source>
</evidence>
<accession>A0A1I0RVA2</accession>
<evidence type="ECO:0000256" key="2">
    <source>
        <dbReference type="ARBA" id="ARBA00002764"/>
    </source>
</evidence>
<feature type="domain" description="Glycosyl transferase family 1" evidence="8">
    <location>
        <begin position="291"/>
        <end position="449"/>
    </location>
</feature>
<dbReference type="GO" id="GO:0009011">
    <property type="term" value="F:alpha-1,4-glucan glucosyltransferase (ADP-glucose donor) activity"/>
    <property type="evidence" value="ECO:0007669"/>
    <property type="project" value="UniProtKB-UniRule"/>
</dbReference>
<keyword evidence="5 7" id="KW-0808">Transferase</keyword>
<sequence>MKNILFVASEAVPFIKTGGLADVVGSLPKYFNKDKYDVRVIIPKYTCLLSEYLEKMVYKTHFYIDLAWRTQYVGIFELEYEGILFYFIDNEFYFSGSKPYGYIHEDIEKFAFFSKAVLSAIPTIGFKPDIIHCNDWQTGLVPVYLKERFASGEFFQGVKSIMTIHNLKFQGIWDLKKVRDITGLADSYFTPDKLEAYNDANFLKGGIIYADYITTVSSSYAEEIQTSFYGEGLDGLMRSRSNSLFGIVNGLDYTEYNPETDTRIGFNFNQITFRKEKWKNKIALQKELSLDVDKNKFMIGIVSRLTDQKGFDLIAYVMDQICAEDVQLVILGTGDEKYENMFRHYDWKYNNRVSSNIYYSEEMSHKIYASCDAFLMPSLFEPCGLSQLMSLRYGTVPIVRETGGLKDTVEPYNEYENSGTGFSFTNYNAHEMLRIIDYAKNIYYKKKREWNKIIDRGMLTDCSWNLSAKKYEELYEKLLEEI</sequence>
<evidence type="ECO:0000256" key="1">
    <source>
        <dbReference type="ARBA" id="ARBA00001478"/>
    </source>
</evidence>
<reference evidence="10 11" key="1">
    <citation type="submission" date="2016-10" db="EMBL/GenBank/DDBJ databases">
        <authorList>
            <person name="de Groot N.N."/>
        </authorList>
    </citation>
    <scope>NUCLEOTIDE SEQUENCE [LARGE SCALE GENOMIC DNA]</scope>
    <source>
        <strain evidence="10 11">DSM 9179</strain>
    </source>
</reference>
<dbReference type="GO" id="GO:0005978">
    <property type="term" value="P:glycogen biosynthetic process"/>
    <property type="evidence" value="ECO:0007669"/>
    <property type="project" value="UniProtKB-UniRule"/>
</dbReference>
<dbReference type="UniPathway" id="UPA00164"/>
<dbReference type="OrthoDB" id="9808590at2"/>
<dbReference type="NCBIfam" id="NF001898">
    <property type="entry name" value="PRK00654.1-1"/>
    <property type="match status" value="1"/>
</dbReference>
<evidence type="ECO:0000256" key="7">
    <source>
        <dbReference type="HAMAP-Rule" id="MF_00484"/>
    </source>
</evidence>
<dbReference type="CDD" id="cd03791">
    <property type="entry name" value="GT5_Glycogen_synthase_DULL1-like"/>
    <property type="match status" value="1"/>
</dbReference>
<protein>
    <recommendedName>
        <fullName evidence="7">Glycogen synthase</fullName>
        <ecNumber evidence="7">2.4.1.21</ecNumber>
    </recommendedName>
    <alternativeName>
        <fullName evidence="7">Starch [bacterial glycogen] synthase</fullName>
    </alternativeName>
</protein>
<evidence type="ECO:0000256" key="6">
    <source>
        <dbReference type="ARBA" id="ARBA00023056"/>
    </source>
</evidence>
<dbReference type="PANTHER" id="PTHR45825:SF11">
    <property type="entry name" value="ALPHA AMYLASE DOMAIN-CONTAINING PROTEIN"/>
    <property type="match status" value="1"/>
</dbReference>
<name>A0A1I0RVA2_9FIRM</name>
<dbReference type="PANTHER" id="PTHR45825">
    <property type="entry name" value="GRANULE-BOUND STARCH SYNTHASE 1, CHLOROPLASTIC/AMYLOPLASTIC"/>
    <property type="match status" value="1"/>
</dbReference>
<dbReference type="EC" id="2.4.1.21" evidence="7"/>
<gene>
    <name evidence="7" type="primary">glgA</name>
    <name evidence="10" type="ORF">SAMN05421659_12533</name>
</gene>
<dbReference type="Proteomes" id="UP000199701">
    <property type="component" value="Unassembled WGS sequence"/>
</dbReference>
<dbReference type="Pfam" id="PF00534">
    <property type="entry name" value="Glycos_transf_1"/>
    <property type="match status" value="1"/>
</dbReference>
<evidence type="ECO:0000256" key="4">
    <source>
        <dbReference type="ARBA" id="ARBA00022676"/>
    </source>
</evidence>
<dbReference type="RefSeq" id="WP_092458020.1">
    <property type="nucleotide sequence ID" value="NZ_FOJI01000025.1"/>
</dbReference>
<comment type="function">
    <text evidence="2 7">Synthesizes alpha-1,4-glucan chains using ADP-glucose.</text>
</comment>